<proteinExistence type="predicted"/>
<accession>A0ABW4ZSS2</accession>
<name>A0ABW4ZSS2_9BACL</name>
<dbReference type="RefSeq" id="WP_386044074.1">
    <property type="nucleotide sequence ID" value="NZ_JBHUIO010000002.1"/>
</dbReference>
<dbReference type="Proteomes" id="UP001597343">
    <property type="component" value="Unassembled WGS sequence"/>
</dbReference>
<feature type="transmembrane region" description="Helical" evidence="1">
    <location>
        <begin position="41"/>
        <end position="59"/>
    </location>
</feature>
<evidence type="ECO:0000256" key="1">
    <source>
        <dbReference type="SAM" id="Phobius"/>
    </source>
</evidence>
<keyword evidence="3" id="KW-1185">Reference proteome</keyword>
<feature type="transmembrane region" description="Helical" evidence="1">
    <location>
        <begin position="99"/>
        <end position="120"/>
    </location>
</feature>
<organism evidence="2 3">
    <name type="scientific">Tumebacillus lipolyticus</name>
    <dbReference type="NCBI Taxonomy" id="1280370"/>
    <lineage>
        <taxon>Bacteria</taxon>
        <taxon>Bacillati</taxon>
        <taxon>Bacillota</taxon>
        <taxon>Bacilli</taxon>
        <taxon>Bacillales</taxon>
        <taxon>Alicyclobacillaceae</taxon>
        <taxon>Tumebacillus</taxon>
    </lineage>
</organism>
<feature type="transmembrane region" description="Helical" evidence="1">
    <location>
        <begin position="66"/>
        <end position="87"/>
    </location>
</feature>
<sequence length="141" mass="15895">MKKLLILLALALIPLYLLPFGYHNKGVLEDLPSSYTTVKVALVNPGTILILGAIVTLIMQHRRSMWWAMLVTFVYSYLGLGLIWGGFAGPFETGLLNYAALFAVIGFVGSLFVFIFLTIFRKLIEANKNPEKFKKDWKKPQ</sequence>
<dbReference type="EMBL" id="JBHUIO010000002">
    <property type="protein sequence ID" value="MFD2169022.1"/>
    <property type="molecule type" value="Genomic_DNA"/>
</dbReference>
<evidence type="ECO:0000313" key="2">
    <source>
        <dbReference type="EMBL" id="MFD2169022.1"/>
    </source>
</evidence>
<evidence type="ECO:0000313" key="3">
    <source>
        <dbReference type="Proteomes" id="UP001597343"/>
    </source>
</evidence>
<comment type="caution">
    <text evidence="2">The sequence shown here is derived from an EMBL/GenBank/DDBJ whole genome shotgun (WGS) entry which is preliminary data.</text>
</comment>
<keyword evidence="1" id="KW-0472">Membrane</keyword>
<keyword evidence="1" id="KW-0812">Transmembrane</keyword>
<reference evidence="3" key="1">
    <citation type="journal article" date="2019" name="Int. J. Syst. Evol. Microbiol.">
        <title>The Global Catalogue of Microorganisms (GCM) 10K type strain sequencing project: providing services to taxonomists for standard genome sequencing and annotation.</title>
        <authorList>
            <consortium name="The Broad Institute Genomics Platform"/>
            <consortium name="The Broad Institute Genome Sequencing Center for Infectious Disease"/>
            <person name="Wu L."/>
            <person name="Ma J."/>
        </authorList>
    </citation>
    <scope>NUCLEOTIDE SEQUENCE [LARGE SCALE GENOMIC DNA]</scope>
    <source>
        <strain evidence="3">CGMCC 1.13574</strain>
    </source>
</reference>
<gene>
    <name evidence="2" type="ORF">ACFSOY_03180</name>
</gene>
<protein>
    <submittedName>
        <fullName evidence="2">Uncharacterized protein</fullName>
    </submittedName>
</protein>
<keyword evidence="1" id="KW-1133">Transmembrane helix</keyword>